<evidence type="ECO:0000256" key="2">
    <source>
        <dbReference type="ARBA" id="ARBA00022896"/>
    </source>
</evidence>
<dbReference type="Proteomes" id="UP000823775">
    <property type="component" value="Unassembled WGS sequence"/>
</dbReference>
<dbReference type="InterPro" id="IPR027443">
    <property type="entry name" value="IPNS-like_sf"/>
</dbReference>
<dbReference type="InterPro" id="IPR050231">
    <property type="entry name" value="Iron_ascorbate_oxido_reductase"/>
</dbReference>
<dbReference type="Pfam" id="PF14226">
    <property type="entry name" value="DIOX_N"/>
    <property type="match status" value="1"/>
</dbReference>
<keyword evidence="6" id="KW-1185">Reference proteome</keyword>
<gene>
    <name evidence="5" type="ORF">HAX54_044594</name>
</gene>
<dbReference type="EMBL" id="JACEIK010000682">
    <property type="protein sequence ID" value="MCD7460846.1"/>
    <property type="molecule type" value="Genomic_DNA"/>
</dbReference>
<reference evidence="5 6" key="1">
    <citation type="journal article" date="2021" name="BMC Genomics">
        <title>Datura genome reveals duplications of psychoactive alkaloid biosynthetic genes and high mutation rate following tissue culture.</title>
        <authorList>
            <person name="Rajewski A."/>
            <person name="Carter-House D."/>
            <person name="Stajich J."/>
            <person name="Litt A."/>
        </authorList>
    </citation>
    <scope>NUCLEOTIDE SEQUENCE [LARGE SCALE GENOMIC DNA]</scope>
    <source>
        <strain evidence="5">AR-01</strain>
    </source>
</reference>
<dbReference type="PROSITE" id="PS51471">
    <property type="entry name" value="FE2OG_OXY"/>
    <property type="match status" value="1"/>
</dbReference>
<feature type="domain" description="Fe2OG dioxygenase" evidence="4">
    <location>
        <begin position="22"/>
        <end position="146"/>
    </location>
</feature>
<dbReference type="SUPFAM" id="SSF51197">
    <property type="entry name" value="Clavaminate synthase-like"/>
    <property type="match status" value="1"/>
</dbReference>
<evidence type="ECO:0000256" key="1">
    <source>
        <dbReference type="ARBA" id="ARBA00022723"/>
    </source>
</evidence>
<dbReference type="PANTHER" id="PTHR47990">
    <property type="entry name" value="2-OXOGLUTARATE (2OG) AND FE(II)-DEPENDENT OXYGENASE SUPERFAMILY PROTEIN-RELATED"/>
    <property type="match status" value="1"/>
</dbReference>
<dbReference type="InterPro" id="IPR026992">
    <property type="entry name" value="DIOX_N"/>
</dbReference>
<evidence type="ECO:0000259" key="4">
    <source>
        <dbReference type="PROSITE" id="PS51471"/>
    </source>
</evidence>
<keyword evidence="1" id="KW-0479">Metal-binding</keyword>
<name>A0ABS8SPR2_DATST</name>
<dbReference type="Pfam" id="PF03171">
    <property type="entry name" value="2OG-FeII_Oxy"/>
    <property type="match status" value="1"/>
</dbReference>
<dbReference type="InterPro" id="IPR005123">
    <property type="entry name" value="Oxoglu/Fe-dep_dioxygenase_dom"/>
</dbReference>
<evidence type="ECO:0000313" key="5">
    <source>
        <dbReference type="EMBL" id="MCD7460846.1"/>
    </source>
</evidence>
<evidence type="ECO:0000313" key="6">
    <source>
        <dbReference type="Proteomes" id="UP000823775"/>
    </source>
</evidence>
<accession>A0ABS8SPR2</accession>
<dbReference type="Gene3D" id="2.60.120.330">
    <property type="entry name" value="B-lactam Antibiotic, Isopenicillin N Synthase, Chain"/>
    <property type="match status" value="2"/>
</dbReference>
<comment type="caution">
    <text evidence="5">The sequence shown here is derived from an EMBL/GenBank/DDBJ whole genome shotgun (WGS) entry which is preliminary data.</text>
</comment>
<sequence>MDEARQVWREFFHQPMDVKQAYANTPKTYEGYGNRLGLRKDSDRRIFKASGELLWAFNEDIINKCGLKEDVLQNAFGGEDIGACLRAFRSVTFSHWITVKPASHAFIVNIGDQIQVLSNGIYKSVEHRVIVNSAEERVSLAFFYNPKSDLMIEPAKELLTTHNIPPLYPPRTFINYRLYIRTKGPQGITVRESNKLD</sequence>
<dbReference type="InterPro" id="IPR044861">
    <property type="entry name" value="IPNS-like_FE2OG_OXY"/>
</dbReference>
<organism evidence="5 6">
    <name type="scientific">Datura stramonium</name>
    <name type="common">Jimsonweed</name>
    <name type="synonym">Common thornapple</name>
    <dbReference type="NCBI Taxonomy" id="4076"/>
    <lineage>
        <taxon>Eukaryota</taxon>
        <taxon>Viridiplantae</taxon>
        <taxon>Streptophyta</taxon>
        <taxon>Embryophyta</taxon>
        <taxon>Tracheophyta</taxon>
        <taxon>Spermatophyta</taxon>
        <taxon>Magnoliopsida</taxon>
        <taxon>eudicotyledons</taxon>
        <taxon>Gunneridae</taxon>
        <taxon>Pentapetalae</taxon>
        <taxon>asterids</taxon>
        <taxon>lamiids</taxon>
        <taxon>Solanales</taxon>
        <taxon>Solanaceae</taxon>
        <taxon>Solanoideae</taxon>
        <taxon>Datureae</taxon>
        <taxon>Datura</taxon>
    </lineage>
</organism>
<proteinExistence type="predicted"/>
<protein>
    <recommendedName>
        <fullName evidence="4">Fe2OG dioxygenase domain-containing protein</fullName>
    </recommendedName>
</protein>
<keyword evidence="3" id="KW-0408">Iron</keyword>
<keyword evidence="2" id="KW-0847">Vitamin C</keyword>
<evidence type="ECO:0000256" key="3">
    <source>
        <dbReference type="ARBA" id="ARBA00023004"/>
    </source>
</evidence>